<accession>A0A1B6GZF7</accession>
<feature type="non-terminal residue" evidence="1">
    <location>
        <position position="1"/>
    </location>
</feature>
<organism evidence="1">
    <name type="scientific">Cuerna arida</name>
    <dbReference type="NCBI Taxonomy" id="1464854"/>
    <lineage>
        <taxon>Eukaryota</taxon>
        <taxon>Metazoa</taxon>
        <taxon>Ecdysozoa</taxon>
        <taxon>Arthropoda</taxon>
        <taxon>Hexapoda</taxon>
        <taxon>Insecta</taxon>
        <taxon>Pterygota</taxon>
        <taxon>Neoptera</taxon>
        <taxon>Paraneoptera</taxon>
        <taxon>Hemiptera</taxon>
        <taxon>Auchenorrhyncha</taxon>
        <taxon>Membracoidea</taxon>
        <taxon>Cicadellidae</taxon>
        <taxon>Cicadellinae</taxon>
        <taxon>Proconiini</taxon>
        <taxon>Cuerna</taxon>
    </lineage>
</organism>
<protein>
    <submittedName>
        <fullName evidence="1">Uncharacterized protein</fullName>
    </submittedName>
</protein>
<gene>
    <name evidence="1" type="ORF">g.47254</name>
</gene>
<proteinExistence type="predicted"/>
<sequence length="136" mass="15900">LHDGDLLPDYLSLMDLAYMYHWKRKRIVELEYRLLECQQKKIKLFHEESKSIPERNKRTIVEPEKEVNLRDKVAGTEVDVRDKVTGTEVDIRDKVADKEVNVRNKVTDREVQLQISENGVMSVQSLDFNTNSVNNA</sequence>
<name>A0A1B6GZF7_9HEMI</name>
<dbReference type="AlphaFoldDB" id="A0A1B6GZF7"/>
<reference evidence="1" key="1">
    <citation type="submission" date="2015-11" db="EMBL/GenBank/DDBJ databases">
        <title>De novo transcriptome assembly of four potential Pierce s Disease insect vectors from Arizona vineyards.</title>
        <authorList>
            <person name="Tassone E.E."/>
        </authorList>
    </citation>
    <scope>NUCLEOTIDE SEQUENCE</scope>
</reference>
<dbReference type="EMBL" id="GECZ01001975">
    <property type="protein sequence ID" value="JAS67794.1"/>
    <property type="molecule type" value="Transcribed_RNA"/>
</dbReference>
<evidence type="ECO:0000313" key="1">
    <source>
        <dbReference type="EMBL" id="JAS67794.1"/>
    </source>
</evidence>
<dbReference type="Gene3D" id="3.10.20.90">
    <property type="entry name" value="Phosphatidylinositol 3-kinase Catalytic Subunit, Chain A, domain 1"/>
    <property type="match status" value="1"/>
</dbReference>
<feature type="non-terminal residue" evidence="1">
    <location>
        <position position="136"/>
    </location>
</feature>